<evidence type="ECO:0000313" key="1">
    <source>
        <dbReference type="EMBL" id="MBW74428.1"/>
    </source>
</evidence>
<sequence>MVCHWVPFLVVPPLPYWVDCMAVVVGPRWRWIRGRASDTEAGSPFLGGKEFMRTTLPHPESRTDNTLV</sequence>
<name>A0A2M4DBF7_ANODA</name>
<accession>A0A2M4DBF7</accession>
<dbReference type="AlphaFoldDB" id="A0A2M4DBF7"/>
<proteinExistence type="predicted"/>
<reference evidence="1" key="1">
    <citation type="submission" date="2018-01" db="EMBL/GenBank/DDBJ databases">
        <title>An insight into the sialome of Amazonian anophelines.</title>
        <authorList>
            <person name="Ribeiro J.M."/>
            <person name="Scarpassa V."/>
            <person name="Calvo E."/>
        </authorList>
    </citation>
    <scope>NUCLEOTIDE SEQUENCE</scope>
</reference>
<organism evidence="1">
    <name type="scientific">Anopheles darlingi</name>
    <name type="common">Mosquito</name>
    <dbReference type="NCBI Taxonomy" id="43151"/>
    <lineage>
        <taxon>Eukaryota</taxon>
        <taxon>Metazoa</taxon>
        <taxon>Ecdysozoa</taxon>
        <taxon>Arthropoda</taxon>
        <taxon>Hexapoda</taxon>
        <taxon>Insecta</taxon>
        <taxon>Pterygota</taxon>
        <taxon>Neoptera</taxon>
        <taxon>Endopterygota</taxon>
        <taxon>Diptera</taxon>
        <taxon>Nematocera</taxon>
        <taxon>Culicoidea</taxon>
        <taxon>Culicidae</taxon>
        <taxon>Anophelinae</taxon>
        <taxon>Anopheles</taxon>
    </lineage>
</organism>
<dbReference type="EMBL" id="GGFL01010250">
    <property type="protein sequence ID" value="MBW74428.1"/>
    <property type="molecule type" value="Transcribed_RNA"/>
</dbReference>
<protein>
    <submittedName>
        <fullName evidence="1">Putative secreted protein</fullName>
    </submittedName>
</protein>